<keyword evidence="2" id="KW-1185">Reference proteome</keyword>
<dbReference type="EMBL" id="JAPDRQ010000215">
    <property type="protein sequence ID" value="KAJ9652138.1"/>
    <property type="molecule type" value="Genomic_DNA"/>
</dbReference>
<organism evidence="1 2">
    <name type="scientific">Neophaeococcomyces mojaviensis</name>
    <dbReference type="NCBI Taxonomy" id="3383035"/>
    <lineage>
        <taxon>Eukaryota</taxon>
        <taxon>Fungi</taxon>
        <taxon>Dikarya</taxon>
        <taxon>Ascomycota</taxon>
        <taxon>Pezizomycotina</taxon>
        <taxon>Eurotiomycetes</taxon>
        <taxon>Chaetothyriomycetidae</taxon>
        <taxon>Chaetothyriales</taxon>
        <taxon>Chaetothyriales incertae sedis</taxon>
        <taxon>Neophaeococcomyces</taxon>
    </lineage>
</organism>
<reference evidence="1" key="1">
    <citation type="submission" date="2022-10" db="EMBL/GenBank/DDBJ databases">
        <title>Culturing micro-colonial fungi from biological soil crusts in the Mojave desert and describing Neophaeococcomyces mojavensis, and introducing the new genera and species Taxawa tesnikishii.</title>
        <authorList>
            <person name="Kurbessoian T."/>
            <person name="Stajich J.E."/>
        </authorList>
    </citation>
    <scope>NUCLEOTIDE SEQUENCE</scope>
    <source>
        <strain evidence="1">JES_112</strain>
    </source>
</reference>
<dbReference type="Proteomes" id="UP001172386">
    <property type="component" value="Unassembled WGS sequence"/>
</dbReference>
<name>A0ACC2ZX45_9EURO</name>
<gene>
    <name evidence="1" type="ORF">H2198_008620</name>
</gene>
<evidence type="ECO:0000313" key="1">
    <source>
        <dbReference type="EMBL" id="KAJ9652138.1"/>
    </source>
</evidence>
<protein>
    <submittedName>
        <fullName evidence="1">Uncharacterized protein</fullName>
    </submittedName>
</protein>
<sequence length="543" mass="58399">MGPSQSETQEARRYIRLELGRREPQNGQCLEEYFVEDRNNSFANRGHAVPFGEMLSYGTNGLPTITITKTLFSATEVTSTKSTGVTTDGSISLSSSFTTNAAFASTDTGTLWSTANSLRVSPFTGVASSSPSIAGTTSSHSTWLWSASLTETRSDTTGTTPITCTTTNIKTLTTTSTSKTSPASVLSSSSSLWLSSSSSSSQSSISSSPLNLWTSSNLLSPVTTPKTTSYPPSATSNTDSGFTTVASPGKVAGATLGSMAAVGFISFFVWFFCVKRKGKNRNLKATLNFRRRKPSSHSPRTPQLENQSMEETRNIMLQKSLQKKPENNSTKTSSTFLVGEKRTTESAATRPSWIGLAVSSSTPPHTPPLPRSHSQKSADTVRSAHIAHPSIEHPQSLMPGSGCTLLPQQQQAAALSLMPAPLKPVVRKPTMTPTPIVTGPQLAIHEAASPLSPRAMFNALGNNTKVAWKRASRILSPSSSYNNAKKERRGEFEFLDKNRSLEMDVCDGTGTGKECLERKGSLFGRRSRSSTRAENRAWTGQWI</sequence>
<accession>A0ACC2ZX45</accession>
<evidence type="ECO:0000313" key="2">
    <source>
        <dbReference type="Proteomes" id="UP001172386"/>
    </source>
</evidence>
<comment type="caution">
    <text evidence="1">The sequence shown here is derived from an EMBL/GenBank/DDBJ whole genome shotgun (WGS) entry which is preliminary data.</text>
</comment>
<proteinExistence type="predicted"/>